<name>A0ACC0DDB4_9PEZI</name>
<gene>
    <name evidence="1" type="ORF">F4821DRAFT_228724</name>
</gene>
<dbReference type="Proteomes" id="UP001497680">
    <property type="component" value="Unassembled WGS sequence"/>
</dbReference>
<evidence type="ECO:0000313" key="2">
    <source>
        <dbReference type="Proteomes" id="UP001497680"/>
    </source>
</evidence>
<accession>A0ACC0DDB4</accession>
<proteinExistence type="predicted"/>
<dbReference type="EMBL" id="MU394290">
    <property type="protein sequence ID" value="KAI6090648.1"/>
    <property type="molecule type" value="Genomic_DNA"/>
</dbReference>
<keyword evidence="2" id="KW-1185">Reference proteome</keyword>
<protein>
    <submittedName>
        <fullName evidence="1">Metallo-dependent phosphatase</fullName>
    </submittedName>
</protein>
<comment type="caution">
    <text evidence="1">The sequence shown here is derived from an EMBL/GenBank/DDBJ whole genome shotgun (WGS) entry which is preliminary data.</text>
</comment>
<evidence type="ECO:0000313" key="1">
    <source>
        <dbReference type="EMBL" id="KAI6090648.1"/>
    </source>
</evidence>
<sequence>MPDKKNEVPPNESVTYSSGTHDGPPDLRLLHYNDVYHVDQSSSEPVGGVSRFMSLIKHYEEDEQFKEQPNLITLFSGDAFNPSLESSVTKGDHMIPLLNNIGTDAAAIGNHDLDFGVRQFRHLASKCKFPWLVANVLDPALGDSVPIGNCKKTHIITSSNGIKIGLIGLGEREWLATINSLPPDLIYRSATETAKELVPKLRAEGAEIVIAITHMREPNDNKLAEQTDGLIDIILGGHDHYYNHSFIKGTHVLRSGTDFKQLSYLEARRRSDNSGRWDIDIIRRDVTSAIPNHAPTVELVEKLTASLKTTLQKPIGYTAAPLDARFRTVRLKESNISNWVCDIMRHYYSGDCCIMASGTVRGDQIYPPGPILLKDIMNCFPFEDPVVVIKVTGQAIWDALENGLSQYPALEGRFPQVSNITFHFDARKPSGSRIVLATIGGEPIDMARKYVLVTRGYMARGKDGYDSLLIEEEGGKAEEVVSEENGILISMLLRQYFMSLRVMGKWKNWGNNMGRYWDGVTSKVNASHAKHDPTPSATPTSPTMRTDASGWDNWTPQKIRERKACAMPVDESDSDDGGDGAEQEAASEIERIDRELQIMRTVFAKWARTAKVHSRVAEELKEGEFEVDWTKAIAPRVEGRIVCVGGEQE</sequence>
<organism evidence="1 2">
    <name type="scientific">Hypoxylon rubiginosum</name>
    <dbReference type="NCBI Taxonomy" id="110542"/>
    <lineage>
        <taxon>Eukaryota</taxon>
        <taxon>Fungi</taxon>
        <taxon>Dikarya</taxon>
        <taxon>Ascomycota</taxon>
        <taxon>Pezizomycotina</taxon>
        <taxon>Sordariomycetes</taxon>
        <taxon>Xylariomycetidae</taxon>
        <taxon>Xylariales</taxon>
        <taxon>Hypoxylaceae</taxon>
        <taxon>Hypoxylon</taxon>
    </lineage>
</organism>
<reference evidence="1 2" key="1">
    <citation type="journal article" date="2022" name="New Phytol.">
        <title>Ecological generalism drives hyperdiversity of secondary metabolite gene clusters in xylarialean endophytes.</title>
        <authorList>
            <person name="Franco M.E.E."/>
            <person name="Wisecaver J.H."/>
            <person name="Arnold A.E."/>
            <person name="Ju Y.M."/>
            <person name="Slot J.C."/>
            <person name="Ahrendt S."/>
            <person name="Moore L.P."/>
            <person name="Eastman K.E."/>
            <person name="Scott K."/>
            <person name="Konkel Z."/>
            <person name="Mondo S.J."/>
            <person name="Kuo A."/>
            <person name="Hayes R.D."/>
            <person name="Haridas S."/>
            <person name="Andreopoulos B."/>
            <person name="Riley R."/>
            <person name="LaButti K."/>
            <person name="Pangilinan J."/>
            <person name="Lipzen A."/>
            <person name="Amirebrahimi M."/>
            <person name="Yan J."/>
            <person name="Adam C."/>
            <person name="Keymanesh K."/>
            <person name="Ng V."/>
            <person name="Louie K."/>
            <person name="Northen T."/>
            <person name="Drula E."/>
            <person name="Henrissat B."/>
            <person name="Hsieh H.M."/>
            <person name="Youens-Clark K."/>
            <person name="Lutzoni F."/>
            <person name="Miadlikowska J."/>
            <person name="Eastwood D.C."/>
            <person name="Hamelin R.C."/>
            <person name="Grigoriev I.V."/>
            <person name="U'Ren J.M."/>
        </authorList>
    </citation>
    <scope>NUCLEOTIDE SEQUENCE [LARGE SCALE GENOMIC DNA]</scope>
    <source>
        <strain evidence="1 2">ER1909</strain>
    </source>
</reference>